<keyword evidence="2" id="KW-1185">Reference proteome</keyword>
<dbReference type="Proteomes" id="UP000250043">
    <property type="component" value="Unassembled WGS sequence"/>
</dbReference>
<gene>
    <name evidence="1" type="ORF">OBBRIDRAFT_473958</name>
</gene>
<name>A0A8E2AGU9_9APHY</name>
<protein>
    <submittedName>
        <fullName evidence="1">Uncharacterized protein</fullName>
    </submittedName>
</protein>
<dbReference type="EMBL" id="KV722770">
    <property type="protein sequence ID" value="OCH83903.1"/>
    <property type="molecule type" value="Genomic_DNA"/>
</dbReference>
<evidence type="ECO:0000313" key="1">
    <source>
        <dbReference type="EMBL" id="OCH83903.1"/>
    </source>
</evidence>
<proteinExistence type="predicted"/>
<accession>A0A8E2AGU9</accession>
<sequence length="229" mass="26191">MADTKRLNETQNILSADQMLLMAPIPKGQCSSEQVPEQITDNMKLVGWKYRAQTGWDEWEEVHWAISKRIVSLKRGYLCPGIKAGKSVIPVSEKFKVSEDPPPNPSSTMHDFFAFCFNAVVRMYGAGWLEWREDSDDLTDDQTFIPQFFLRQDLSEFQKASLIRLFSMQVTSIQLGAEIRSGLFIADLFWSVMGADSRRWISSWWATFFSPSFHPAFNAALTVAKEESK</sequence>
<dbReference type="AlphaFoldDB" id="A0A8E2AGU9"/>
<organism evidence="1 2">
    <name type="scientific">Obba rivulosa</name>
    <dbReference type="NCBI Taxonomy" id="1052685"/>
    <lineage>
        <taxon>Eukaryota</taxon>
        <taxon>Fungi</taxon>
        <taxon>Dikarya</taxon>
        <taxon>Basidiomycota</taxon>
        <taxon>Agaricomycotina</taxon>
        <taxon>Agaricomycetes</taxon>
        <taxon>Polyporales</taxon>
        <taxon>Gelatoporiaceae</taxon>
        <taxon>Obba</taxon>
    </lineage>
</organism>
<reference evidence="1 2" key="1">
    <citation type="submission" date="2016-07" db="EMBL/GenBank/DDBJ databases">
        <title>Draft genome of the white-rot fungus Obba rivulosa 3A-2.</title>
        <authorList>
            <consortium name="DOE Joint Genome Institute"/>
            <person name="Miettinen O."/>
            <person name="Riley R."/>
            <person name="Acob R."/>
            <person name="Barry K."/>
            <person name="Cullen D."/>
            <person name="De Vries R."/>
            <person name="Hainaut M."/>
            <person name="Hatakka A."/>
            <person name="Henrissat B."/>
            <person name="Hilden K."/>
            <person name="Kuo R."/>
            <person name="Labutti K."/>
            <person name="Lipzen A."/>
            <person name="Makela M.R."/>
            <person name="Sandor L."/>
            <person name="Spatafora J.W."/>
            <person name="Grigoriev I.V."/>
            <person name="Hibbett D.S."/>
        </authorList>
    </citation>
    <scope>NUCLEOTIDE SEQUENCE [LARGE SCALE GENOMIC DNA]</scope>
    <source>
        <strain evidence="1 2">3A-2</strain>
    </source>
</reference>
<evidence type="ECO:0000313" key="2">
    <source>
        <dbReference type="Proteomes" id="UP000250043"/>
    </source>
</evidence>